<dbReference type="GO" id="GO:0051536">
    <property type="term" value="F:iron-sulfur cluster binding"/>
    <property type="evidence" value="ECO:0007669"/>
    <property type="project" value="UniProtKB-KW"/>
</dbReference>
<protein>
    <submittedName>
        <fullName evidence="8">TIGR04013 family B12-binding domain/radical SAM domain-containing protein</fullName>
    </submittedName>
</protein>
<dbReference type="PANTHER" id="PTHR43409:SF17">
    <property type="entry name" value="METHYLTHIOTRANSFERASE MJ0865-RELATED"/>
    <property type="match status" value="1"/>
</dbReference>
<dbReference type="GO" id="GO:0046872">
    <property type="term" value="F:metal ion binding"/>
    <property type="evidence" value="ECO:0007669"/>
    <property type="project" value="UniProtKB-KW"/>
</dbReference>
<dbReference type="SFLD" id="SFLDG01082">
    <property type="entry name" value="B12-binding_domain_containing"/>
    <property type="match status" value="1"/>
</dbReference>
<dbReference type="PROSITE" id="PS51332">
    <property type="entry name" value="B12_BINDING"/>
    <property type="match status" value="1"/>
</dbReference>
<dbReference type="PANTHER" id="PTHR43409">
    <property type="entry name" value="ANAEROBIC MAGNESIUM-PROTOPORPHYRIN IX MONOMETHYL ESTER CYCLASE-RELATED"/>
    <property type="match status" value="1"/>
</dbReference>
<dbReference type="InterPro" id="IPR023404">
    <property type="entry name" value="rSAM_horseshoe"/>
</dbReference>
<comment type="cofactor">
    <cofactor evidence="1">
        <name>[4Fe-4S] cluster</name>
        <dbReference type="ChEBI" id="CHEBI:49883"/>
    </cofactor>
</comment>
<dbReference type="InterPro" id="IPR023980">
    <property type="entry name" value="CHP04013_B12-bd/rSAM"/>
</dbReference>
<dbReference type="CDD" id="cd01335">
    <property type="entry name" value="Radical_SAM"/>
    <property type="match status" value="1"/>
</dbReference>
<dbReference type="InterPro" id="IPR058240">
    <property type="entry name" value="rSAM_sf"/>
</dbReference>
<dbReference type="SFLD" id="SFLDS00029">
    <property type="entry name" value="Radical_SAM"/>
    <property type="match status" value="1"/>
</dbReference>
<dbReference type="InterPro" id="IPR007197">
    <property type="entry name" value="rSAM"/>
</dbReference>
<evidence type="ECO:0000256" key="4">
    <source>
        <dbReference type="ARBA" id="ARBA00023004"/>
    </source>
</evidence>
<comment type="caution">
    <text evidence="8">The sequence shown here is derived from an EMBL/GenBank/DDBJ whole genome shotgun (WGS) entry which is preliminary data.</text>
</comment>
<dbReference type="Pfam" id="PF02310">
    <property type="entry name" value="B12-binding"/>
    <property type="match status" value="1"/>
</dbReference>
<dbReference type="Proteomes" id="UP001529235">
    <property type="component" value="Unassembled WGS sequence"/>
</dbReference>
<evidence type="ECO:0000259" key="6">
    <source>
        <dbReference type="PROSITE" id="PS51332"/>
    </source>
</evidence>
<keyword evidence="3" id="KW-0479">Metal-binding</keyword>
<dbReference type="Pfam" id="PF04055">
    <property type="entry name" value="Radical_SAM"/>
    <property type="match status" value="1"/>
</dbReference>
<accession>A0ABD4Z5C8</accession>
<keyword evidence="5" id="KW-0411">Iron-sulfur</keyword>
<dbReference type="InterPro" id="IPR051198">
    <property type="entry name" value="BchE-like"/>
</dbReference>
<evidence type="ECO:0000256" key="2">
    <source>
        <dbReference type="ARBA" id="ARBA00022691"/>
    </source>
</evidence>
<dbReference type="NCBIfam" id="TIGR04013">
    <property type="entry name" value="B12_SAM_MJ_1487"/>
    <property type="match status" value="1"/>
</dbReference>
<dbReference type="SUPFAM" id="SSF102114">
    <property type="entry name" value="Radical SAM enzymes"/>
    <property type="match status" value="1"/>
</dbReference>
<reference evidence="8 9" key="1">
    <citation type="submission" date="2023-05" db="EMBL/GenBank/DDBJ databases">
        <title>A new hyperthermophilic archaea 'Ignisphaera cupida' sp. nov. and description of the family 'Ignisphaeraceae' fam. nov.</title>
        <authorList>
            <person name="Podosokorskaya O.A."/>
            <person name="Elcheninov A.G."/>
            <person name="Klukina A."/>
            <person name="Merkel A.Y."/>
        </authorList>
    </citation>
    <scope>NUCLEOTIDE SEQUENCE [LARGE SCALE GENOMIC DNA]</scope>
    <source>
        <strain evidence="8 9">4213-co</strain>
    </source>
</reference>
<dbReference type="InterPro" id="IPR006638">
    <property type="entry name" value="Elp3/MiaA/NifB-like_rSAM"/>
</dbReference>
<dbReference type="CDD" id="cd02068">
    <property type="entry name" value="radical_SAM_B12_BD"/>
    <property type="match status" value="1"/>
</dbReference>
<sequence length="439" mass="50094">MFEETCFAIVYNKDNRYSVNALVAAIEFAEPKIPVIRIPLYKIMDVVQQIIDLYRKCRKVVVGFSFMTPQILLIKELVKLIKLYTPQTLLVAGGPHATGDYLGTITRLGFDIVVYGEGEETIVELLRKYSESDEYRVCGTAYSDGDRIIVRKRTKFVNLDFYPPFPYWKGVVNPIEIMRGCSLACYFCQVTYSFGLPRYRSVEVIVKYAKKSIENGLADLRFIAPNSLGYGSKDGVKPNHDALYNLLSSLHNIAKEYGGRVFFGTFPSEIRPDSVDVESADILKRFVNNRRVIVGAQSGSNKILRIIHRGHTVEDVENAIDILIQKGFGVDIDLIFGFPFEDEEDFKATIDFMEKYMDKNVRFHLHTFIPLPGTPFSDLESKPLDSRKKAVLSKFIGKGKAYGYWIQQEKISSLISWLKQSKVIYGPRENAQKSKLYYC</sequence>
<dbReference type="SMART" id="SM00729">
    <property type="entry name" value="Elp3"/>
    <property type="match status" value="1"/>
</dbReference>
<feature type="domain" description="Radical SAM core" evidence="7">
    <location>
        <begin position="167"/>
        <end position="407"/>
    </location>
</feature>
<dbReference type="AlphaFoldDB" id="A0ABD4Z5C8"/>
<evidence type="ECO:0000259" key="7">
    <source>
        <dbReference type="PROSITE" id="PS51918"/>
    </source>
</evidence>
<dbReference type="Gene3D" id="3.40.50.280">
    <property type="entry name" value="Cobalamin-binding domain"/>
    <property type="match status" value="1"/>
</dbReference>
<proteinExistence type="predicted"/>
<name>A0ABD4Z5C8_9CREN</name>
<organism evidence="8 9">
    <name type="scientific">Ignisphaera cupida</name>
    <dbReference type="NCBI Taxonomy" id="3050454"/>
    <lineage>
        <taxon>Archaea</taxon>
        <taxon>Thermoproteota</taxon>
        <taxon>Thermoprotei</taxon>
        <taxon>Desulfurococcales</taxon>
        <taxon>Desulfurococcaceae</taxon>
        <taxon>Ignisphaera</taxon>
    </lineage>
</organism>
<dbReference type="RefSeq" id="WP_285273126.1">
    <property type="nucleotide sequence ID" value="NZ_JASNVW010000001.1"/>
</dbReference>
<gene>
    <name evidence="8" type="ORF">QPL79_02080</name>
</gene>
<keyword evidence="2" id="KW-0949">S-adenosyl-L-methionine</keyword>
<evidence type="ECO:0000256" key="3">
    <source>
        <dbReference type="ARBA" id="ARBA00022723"/>
    </source>
</evidence>
<dbReference type="InterPro" id="IPR006158">
    <property type="entry name" value="Cobalamin-bd"/>
</dbReference>
<feature type="domain" description="B12-binding" evidence="6">
    <location>
        <begin position="4"/>
        <end position="136"/>
    </location>
</feature>
<dbReference type="Gene3D" id="3.80.30.20">
    <property type="entry name" value="tm_1862 like domain"/>
    <property type="match status" value="1"/>
</dbReference>
<keyword evidence="4" id="KW-0408">Iron</keyword>
<evidence type="ECO:0000313" key="8">
    <source>
        <dbReference type="EMBL" id="MDK6028153.1"/>
    </source>
</evidence>
<evidence type="ECO:0000313" key="9">
    <source>
        <dbReference type="Proteomes" id="UP001529235"/>
    </source>
</evidence>
<keyword evidence="9" id="KW-1185">Reference proteome</keyword>
<evidence type="ECO:0000256" key="1">
    <source>
        <dbReference type="ARBA" id="ARBA00001966"/>
    </source>
</evidence>
<evidence type="ECO:0000256" key="5">
    <source>
        <dbReference type="ARBA" id="ARBA00023014"/>
    </source>
</evidence>
<dbReference type="EMBL" id="JASNVW010000001">
    <property type="protein sequence ID" value="MDK6028153.1"/>
    <property type="molecule type" value="Genomic_DNA"/>
</dbReference>
<dbReference type="PROSITE" id="PS51918">
    <property type="entry name" value="RADICAL_SAM"/>
    <property type="match status" value="1"/>
</dbReference>